<evidence type="ECO:0000313" key="3">
    <source>
        <dbReference type="EMBL" id="GII96530.1"/>
    </source>
</evidence>
<dbReference type="GO" id="GO:0004407">
    <property type="term" value="F:histone deacetylase activity"/>
    <property type="evidence" value="ECO:0007669"/>
    <property type="project" value="TreeGrafter"/>
</dbReference>
<dbReference type="AlphaFoldDB" id="A0A919RPA2"/>
<evidence type="ECO:0000256" key="1">
    <source>
        <dbReference type="ARBA" id="ARBA00005947"/>
    </source>
</evidence>
<feature type="domain" description="Histone deacetylase" evidence="2">
    <location>
        <begin position="39"/>
        <end position="327"/>
    </location>
</feature>
<keyword evidence="4" id="KW-1185">Reference proteome</keyword>
<dbReference type="InterPro" id="IPR023696">
    <property type="entry name" value="Ureohydrolase_dom_sf"/>
</dbReference>
<dbReference type="Proteomes" id="UP000606172">
    <property type="component" value="Unassembled WGS sequence"/>
</dbReference>
<dbReference type="SUPFAM" id="SSF52768">
    <property type="entry name" value="Arginase/deacetylase"/>
    <property type="match status" value="1"/>
</dbReference>
<dbReference type="InterPro" id="IPR023801">
    <property type="entry name" value="His_deacetylse_dom"/>
</dbReference>
<name>A0A919RPA2_9ACTN</name>
<dbReference type="EMBL" id="BOOW01000045">
    <property type="protein sequence ID" value="GII96530.1"/>
    <property type="molecule type" value="Genomic_DNA"/>
</dbReference>
<protein>
    <submittedName>
        <fullName evidence="3">Class II histone deacetylase</fullName>
    </submittedName>
</protein>
<dbReference type="RefSeq" id="WP_204031524.1">
    <property type="nucleotide sequence ID" value="NZ_BOOW01000045.1"/>
</dbReference>
<dbReference type="CDD" id="cd09996">
    <property type="entry name" value="HDAC_classII_1"/>
    <property type="match status" value="1"/>
</dbReference>
<dbReference type="GO" id="GO:0005737">
    <property type="term" value="C:cytoplasm"/>
    <property type="evidence" value="ECO:0007669"/>
    <property type="project" value="TreeGrafter"/>
</dbReference>
<reference evidence="3" key="1">
    <citation type="submission" date="2021-01" db="EMBL/GenBank/DDBJ databases">
        <title>Whole genome shotgun sequence of Sinosporangium siamense NBRC 109515.</title>
        <authorList>
            <person name="Komaki H."/>
            <person name="Tamura T."/>
        </authorList>
    </citation>
    <scope>NUCLEOTIDE SEQUENCE</scope>
    <source>
        <strain evidence="3">NBRC 109515</strain>
    </source>
</reference>
<sequence length="376" mass="40931">MKTGWVYKDEYNWYDMGRSPGLIPPGRFVEPGDHLDQPDTRRRAASLVHTSGLAERLTPLRVAPASDTELLRVHTRDYLDFLIEQDALPKGGYADRGIWRTPFGPGDLEIARLSAGGVVAAARAVMEGTVQNAYALVRPPGHHALPDRGMALCVFANVALAVQAVRHEYGVSRVAVIDWDVHHGNGTQEIFWDDPDVLTVSIHQDRLLQLSTGDADEVGGPGALGACVNVPLPPGSGTHAYREAFRRIVIPRVRDFGPELIVVASGYDASFFDPNGHMLLGVRDYRWMTEQVMELAAGTCEGRLVVAHEGGYSPWYVPFCMLAVVETLAGELTEVGDPVGFIVEGNPFQEISPDQARAVDRVEAALNAATHPRPAS</sequence>
<dbReference type="PANTHER" id="PTHR10625">
    <property type="entry name" value="HISTONE DEACETYLASE HDAC1-RELATED"/>
    <property type="match status" value="1"/>
</dbReference>
<dbReference type="Pfam" id="PF00850">
    <property type="entry name" value="Hist_deacetyl"/>
    <property type="match status" value="1"/>
</dbReference>
<dbReference type="InterPro" id="IPR037138">
    <property type="entry name" value="His_deacetylse_dom_sf"/>
</dbReference>
<organism evidence="3 4">
    <name type="scientific">Sinosporangium siamense</name>
    <dbReference type="NCBI Taxonomy" id="1367973"/>
    <lineage>
        <taxon>Bacteria</taxon>
        <taxon>Bacillati</taxon>
        <taxon>Actinomycetota</taxon>
        <taxon>Actinomycetes</taxon>
        <taxon>Streptosporangiales</taxon>
        <taxon>Streptosporangiaceae</taxon>
        <taxon>Sinosporangium</taxon>
    </lineage>
</organism>
<dbReference type="GO" id="GO:0040029">
    <property type="term" value="P:epigenetic regulation of gene expression"/>
    <property type="evidence" value="ECO:0007669"/>
    <property type="project" value="TreeGrafter"/>
</dbReference>
<comment type="similarity">
    <text evidence="1">Belongs to the histone deacetylase family.</text>
</comment>
<evidence type="ECO:0000259" key="2">
    <source>
        <dbReference type="Pfam" id="PF00850"/>
    </source>
</evidence>
<dbReference type="Gene3D" id="3.40.800.20">
    <property type="entry name" value="Histone deacetylase domain"/>
    <property type="match status" value="1"/>
</dbReference>
<dbReference type="PANTHER" id="PTHR10625:SF31">
    <property type="entry name" value="HISTONE DEACETYLASE DOMAIN-CONTAINING PROTEIN"/>
    <property type="match status" value="1"/>
</dbReference>
<dbReference type="PRINTS" id="PR01270">
    <property type="entry name" value="HDASUPER"/>
</dbReference>
<dbReference type="InterPro" id="IPR000286">
    <property type="entry name" value="HDACs"/>
</dbReference>
<proteinExistence type="inferred from homology"/>
<evidence type="ECO:0000313" key="4">
    <source>
        <dbReference type="Proteomes" id="UP000606172"/>
    </source>
</evidence>
<gene>
    <name evidence="3" type="ORF">Ssi02_67610</name>
</gene>
<accession>A0A919RPA2</accession>
<comment type="caution">
    <text evidence="3">The sequence shown here is derived from an EMBL/GenBank/DDBJ whole genome shotgun (WGS) entry which is preliminary data.</text>
</comment>